<evidence type="ECO:0000256" key="1">
    <source>
        <dbReference type="SAM" id="MobiDB-lite"/>
    </source>
</evidence>
<keyword evidence="2" id="KW-0812">Transmembrane</keyword>
<evidence type="ECO:0000313" key="3">
    <source>
        <dbReference type="EMBL" id="KAF6059716.1"/>
    </source>
</evidence>
<keyword evidence="3" id="KW-0548">Nucleotidyltransferase</keyword>
<evidence type="ECO:0000313" key="4">
    <source>
        <dbReference type="Proteomes" id="UP000590412"/>
    </source>
</evidence>
<dbReference type="GO" id="GO:0141035">
    <property type="term" value="F:CTP-dependent diacylglycerol kinase activity"/>
    <property type="evidence" value="ECO:0007669"/>
    <property type="project" value="EnsemblFungi"/>
</dbReference>
<dbReference type="EMBL" id="JABWAB010000001">
    <property type="protein sequence ID" value="KAF6059716.1"/>
    <property type="molecule type" value="Genomic_DNA"/>
</dbReference>
<accession>A0A8X7TEC6</accession>
<sequence>MSAAAGTLKTTSSPKPKPQNMASFSMLNFDEAKNSYIEEEDRTYIYNTTNEGVSSEEEDDDEAEDDDESENQGLSRKSSDTDLDVTDSGVTEKLNLKSQKAVDTATPPPVQGKFKQFLVKHEIPRKVFHSSIGVLTLWLYTKGTTIPQLFVPLFTCFSGVLINDLIRLHNPEINKFVTSQMWFIIRESEKNSYNGTLFYLAGVLIVLYLYPKDISVLSILLLSWADTAASTVGRKWGKYTPKLGNRKSLAGSLGSFAVGTFAAYLLYEYFIPGYNVNNPGDIYWTPESSKLNIHIYSILVGFIASISELIDIWGLDDNFTIPVLSGTLIYWLVRVFHV</sequence>
<dbReference type="PANTHER" id="PTHR31303">
    <property type="entry name" value="CTP-DEPENDENT DIACYLGLYCEROL KINASE 1"/>
    <property type="match status" value="1"/>
</dbReference>
<feature type="transmembrane region" description="Helical" evidence="2">
    <location>
        <begin position="191"/>
        <end position="210"/>
    </location>
</feature>
<dbReference type="Proteomes" id="UP000590412">
    <property type="component" value="Unassembled WGS sequence"/>
</dbReference>
<dbReference type="OrthoDB" id="5673at2759"/>
<feature type="compositionally biased region" description="Polar residues" evidence="1">
    <location>
        <begin position="8"/>
        <end position="23"/>
    </location>
</feature>
<feature type="compositionally biased region" description="Acidic residues" evidence="1">
    <location>
        <begin position="54"/>
        <end position="70"/>
    </location>
</feature>
<dbReference type="PANTHER" id="PTHR31303:SF1">
    <property type="entry name" value="CTP-DEPENDENT DIACYLGLYCEROL KINASE 1"/>
    <property type="match status" value="1"/>
</dbReference>
<feature type="region of interest" description="Disordered" evidence="1">
    <location>
        <begin position="1"/>
        <end position="23"/>
    </location>
</feature>
<dbReference type="InterPro" id="IPR037997">
    <property type="entry name" value="Dgk1-like"/>
</dbReference>
<feature type="transmembrane region" description="Helical" evidence="2">
    <location>
        <begin position="249"/>
        <end position="267"/>
    </location>
</feature>
<keyword evidence="3" id="KW-0808">Transferase</keyword>
<gene>
    <name evidence="3" type="ORF">FOB60_001298</name>
</gene>
<dbReference type="AlphaFoldDB" id="A0A8X7TEC6"/>
<feature type="transmembrane region" description="Helical" evidence="2">
    <location>
        <begin position="319"/>
        <end position="337"/>
    </location>
</feature>
<dbReference type="GO" id="GO:0016779">
    <property type="term" value="F:nucleotidyltransferase activity"/>
    <property type="evidence" value="ECO:0007669"/>
    <property type="project" value="UniProtKB-KW"/>
</dbReference>
<organism evidence="3 4">
    <name type="scientific">Candida parapsilosis</name>
    <name type="common">Yeast</name>
    <dbReference type="NCBI Taxonomy" id="5480"/>
    <lineage>
        <taxon>Eukaryota</taxon>
        <taxon>Fungi</taxon>
        <taxon>Dikarya</taxon>
        <taxon>Ascomycota</taxon>
        <taxon>Saccharomycotina</taxon>
        <taxon>Pichiomycetes</taxon>
        <taxon>Debaryomycetaceae</taxon>
        <taxon>Candida/Lodderomyces clade</taxon>
        <taxon>Candida</taxon>
    </lineage>
</organism>
<feature type="transmembrane region" description="Helical" evidence="2">
    <location>
        <begin position="293"/>
        <end position="312"/>
    </location>
</feature>
<dbReference type="GO" id="GO:2001210">
    <property type="term" value="P:regulation of isopentenyl diphosphate biosynthetic process, mevalonate pathway"/>
    <property type="evidence" value="ECO:0007669"/>
    <property type="project" value="EnsemblFungi"/>
</dbReference>
<feature type="region of interest" description="Disordered" evidence="1">
    <location>
        <begin position="40"/>
        <end position="86"/>
    </location>
</feature>
<comment type="caution">
    <text evidence="3">The sequence shown here is derived from an EMBL/GenBank/DDBJ whole genome shotgun (WGS) entry which is preliminary data.</text>
</comment>
<dbReference type="GO" id="GO:0004143">
    <property type="term" value="F:ATP-dependent diacylglycerol kinase activity"/>
    <property type="evidence" value="ECO:0007669"/>
    <property type="project" value="InterPro"/>
</dbReference>
<reference evidence="3" key="1">
    <citation type="submission" date="2020-03" db="EMBL/GenBank/DDBJ databases">
        <title>FDA dAtabase for Regulatory Grade micrObial Sequences (FDA-ARGOS): Supporting development and validation of Infectious Disease Dx tests.</title>
        <authorList>
            <person name="Campos J."/>
            <person name="Goldberg B."/>
            <person name="Tallon L."/>
            <person name="Sadzewicz L."/>
            <person name="Vavikolanu K."/>
            <person name="Mehta A."/>
            <person name="Aluvathingal J."/>
            <person name="Nadendla S."/>
            <person name="Nandy P."/>
            <person name="Geyer C."/>
            <person name="Yan Y."/>
            <person name="Sichtig H."/>
        </authorList>
    </citation>
    <scope>NUCLEOTIDE SEQUENCE [LARGE SCALE GENOMIC DNA]</scope>
    <source>
        <strain evidence="3">FDAARGOS_652</strain>
    </source>
</reference>
<keyword evidence="2" id="KW-1133">Transmembrane helix</keyword>
<proteinExistence type="predicted"/>
<dbReference type="GO" id="GO:0006654">
    <property type="term" value="P:phosphatidic acid biosynthetic process"/>
    <property type="evidence" value="ECO:0007669"/>
    <property type="project" value="EnsemblFungi"/>
</dbReference>
<name>A0A8X7TEC6_CANPA</name>
<protein>
    <submittedName>
        <fullName evidence="3">Cytidylyltransferase family protein</fullName>
    </submittedName>
</protein>
<keyword evidence="2" id="KW-0472">Membrane</keyword>
<dbReference type="GO" id="GO:0005789">
    <property type="term" value="C:endoplasmic reticulum membrane"/>
    <property type="evidence" value="ECO:0007669"/>
    <property type="project" value="EnsemblFungi"/>
</dbReference>
<evidence type="ECO:0000256" key="2">
    <source>
        <dbReference type="SAM" id="Phobius"/>
    </source>
</evidence>